<evidence type="ECO:0000256" key="1">
    <source>
        <dbReference type="SAM" id="MobiDB-lite"/>
    </source>
</evidence>
<sequence>MTDTATLRRDIHALAAALEETRDQMEAGLTADLTGLDTRVAALCAEAQSARGDAELAAALERLLPTLDAVVRGADPPEGNAGRRRRGTPRSPFGAPACQRRLRPQRPRRPPVRPAGHAVPTELT</sequence>
<evidence type="ECO:0000313" key="3">
    <source>
        <dbReference type="Proteomes" id="UP000007319"/>
    </source>
</evidence>
<evidence type="ECO:0000313" key="2">
    <source>
        <dbReference type="EMBL" id="CCC98768.1"/>
    </source>
</evidence>
<reference evidence="2 3" key="1">
    <citation type="journal article" date="2011" name="PLoS Genet.">
        <title>Azospirillum genomes reveal transition of bacteria from aquatic to terrestrial environments.</title>
        <authorList>
            <person name="Wisniewski-Dye F."/>
            <person name="Borziak K."/>
            <person name="Khalsa-Moyers G."/>
            <person name="Alexandre G."/>
            <person name="Sukharnikov L.O."/>
            <person name="Wuichet K."/>
            <person name="Hurst G.B."/>
            <person name="McDonald W.H."/>
            <person name="Robertson J.S."/>
            <person name="Barbe V."/>
            <person name="Calteau A."/>
            <person name="Rouy Z."/>
            <person name="Mangenot S."/>
            <person name="Prigent-Combaret C."/>
            <person name="Normand P."/>
            <person name="Boyer M."/>
            <person name="Siguier P."/>
            <person name="Dessaux Y."/>
            <person name="Elmerich C."/>
            <person name="Condemine G."/>
            <person name="Krishnen G."/>
            <person name="Kennedy I."/>
            <person name="Paterson A.H."/>
            <person name="Gonzalez V."/>
            <person name="Mavingui P."/>
            <person name="Zhulin I.B."/>
        </authorList>
    </citation>
    <scope>NUCLEOTIDE SEQUENCE [LARGE SCALE GENOMIC DNA]</scope>
    <source>
        <strain evidence="2 3">Sp245</strain>
    </source>
</reference>
<organism evidence="2 3">
    <name type="scientific">Azospirillum baldaniorum</name>
    <dbReference type="NCBI Taxonomy" id="1064539"/>
    <lineage>
        <taxon>Bacteria</taxon>
        <taxon>Pseudomonadati</taxon>
        <taxon>Pseudomonadota</taxon>
        <taxon>Alphaproteobacteria</taxon>
        <taxon>Rhodospirillales</taxon>
        <taxon>Azospirillaceae</taxon>
        <taxon>Azospirillum</taxon>
    </lineage>
</organism>
<dbReference type="Proteomes" id="UP000007319">
    <property type="component" value="Chromosome"/>
</dbReference>
<feature type="compositionally biased region" description="Low complexity" evidence="1">
    <location>
        <begin position="114"/>
        <end position="124"/>
    </location>
</feature>
<accession>A0A9P1NML8</accession>
<protein>
    <submittedName>
        <fullName evidence="2">Uncharacterized protein</fullName>
    </submittedName>
</protein>
<gene>
    <name evidence="2" type="ORF">AZOBR_150186</name>
</gene>
<feature type="region of interest" description="Disordered" evidence="1">
    <location>
        <begin position="71"/>
        <end position="124"/>
    </location>
</feature>
<name>A0A9P1NML8_9PROT</name>
<dbReference type="EMBL" id="HE577327">
    <property type="protein sequence ID" value="CCC98768.1"/>
    <property type="molecule type" value="Genomic_DNA"/>
</dbReference>
<keyword evidence="3" id="KW-1185">Reference proteome</keyword>
<feature type="compositionally biased region" description="Basic residues" evidence="1">
    <location>
        <begin position="100"/>
        <end position="111"/>
    </location>
</feature>
<dbReference type="RefSeq" id="WP_014240973.1">
    <property type="nucleotide sequence ID" value="NC_016617.1"/>
</dbReference>
<proteinExistence type="predicted"/>
<dbReference type="KEGG" id="abs:AZOBR_150186"/>
<dbReference type="AlphaFoldDB" id="A0A9P1NML8"/>